<keyword evidence="2" id="KW-1185">Reference proteome</keyword>
<dbReference type="EMBL" id="CAJVCH010165075">
    <property type="protein sequence ID" value="CAG7728564.1"/>
    <property type="molecule type" value="Genomic_DNA"/>
</dbReference>
<gene>
    <name evidence="1" type="ORF">AFUS01_LOCUS17333</name>
</gene>
<evidence type="ECO:0000313" key="1">
    <source>
        <dbReference type="EMBL" id="CAG7728564.1"/>
    </source>
</evidence>
<organism evidence="1 2">
    <name type="scientific">Allacma fusca</name>
    <dbReference type="NCBI Taxonomy" id="39272"/>
    <lineage>
        <taxon>Eukaryota</taxon>
        <taxon>Metazoa</taxon>
        <taxon>Ecdysozoa</taxon>
        <taxon>Arthropoda</taxon>
        <taxon>Hexapoda</taxon>
        <taxon>Collembola</taxon>
        <taxon>Symphypleona</taxon>
        <taxon>Sminthuridae</taxon>
        <taxon>Allacma</taxon>
    </lineage>
</organism>
<evidence type="ECO:0000313" key="2">
    <source>
        <dbReference type="Proteomes" id="UP000708208"/>
    </source>
</evidence>
<comment type="caution">
    <text evidence="1">The sequence shown here is derived from an EMBL/GenBank/DDBJ whole genome shotgun (WGS) entry which is preliminary data.</text>
</comment>
<name>A0A8J2K039_9HEXA</name>
<proteinExistence type="predicted"/>
<protein>
    <submittedName>
        <fullName evidence="1">Uncharacterized protein</fullName>
    </submittedName>
</protein>
<reference evidence="1" key="1">
    <citation type="submission" date="2021-06" db="EMBL/GenBank/DDBJ databases">
        <authorList>
            <person name="Hodson N. C."/>
            <person name="Mongue J. A."/>
            <person name="Jaron S. K."/>
        </authorList>
    </citation>
    <scope>NUCLEOTIDE SEQUENCE</scope>
</reference>
<sequence length="199" mass="23200">MERQTPIIKTSERYVPQFKQKVLDYLNPDSSSRSKVTINAAAKKFRVHPTTISDWVQDNKRQLEMNTLHENLQNADDVLPLTAIPDDSNQQSSIYSTIENNLIHWLQFQRAESCQLDSHSIGDKIFDLLQQYKSNINSDPTLRTELLWLILLLDKLRQTMPAYDGFQSVEDLRLELDPKWMKCSRIQIEIGDLIIDIQK</sequence>
<dbReference type="AlphaFoldDB" id="A0A8J2K039"/>
<accession>A0A8J2K039</accession>
<dbReference type="Proteomes" id="UP000708208">
    <property type="component" value="Unassembled WGS sequence"/>
</dbReference>